<evidence type="ECO:0000259" key="3">
    <source>
        <dbReference type="Pfam" id="PF05368"/>
    </source>
</evidence>
<dbReference type="EMBL" id="JANLCM010000001">
    <property type="protein sequence ID" value="MCS5717659.1"/>
    <property type="molecule type" value="Genomic_DNA"/>
</dbReference>
<dbReference type="Gene3D" id="3.90.25.10">
    <property type="entry name" value="UDP-galactose 4-epimerase, domain 1"/>
    <property type="match status" value="1"/>
</dbReference>
<dbReference type="Pfam" id="PF05368">
    <property type="entry name" value="NmrA"/>
    <property type="match status" value="1"/>
</dbReference>
<dbReference type="SUPFAM" id="SSF51735">
    <property type="entry name" value="NAD(P)-binding Rossmann-fold domains"/>
    <property type="match status" value="1"/>
</dbReference>
<evidence type="ECO:0000256" key="1">
    <source>
        <dbReference type="ARBA" id="ARBA00006328"/>
    </source>
</evidence>
<evidence type="ECO:0000313" key="5">
    <source>
        <dbReference type="Proteomes" id="UP001165584"/>
    </source>
</evidence>
<dbReference type="InterPro" id="IPR036291">
    <property type="entry name" value="NAD(P)-bd_dom_sf"/>
</dbReference>
<dbReference type="CDD" id="cd05251">
    <property type="entry name" value="NmrA_like_SDR_a"/>
    <property type="match status" value="1"/>
</dbReference>
<dbReference type="InterPro" id="IPR008030">
    <property type="entry name" value="NmrA-like"/>
</dbReference>
<name>A0ABT2GN63_9MICO</name>
<comment type="caution">
    <text evidence="4">The sequence shown here is derived from an EMBL/GenBank/DDBJ whole genome shotgun (WGS) entry which is preliminary data.</text>
</comment>
<dbReference type="Proteomes" id="UP001165584">
    <property type="component" value="Unassembled WGS sequence"/>
</dbReference>
<protein>
    <submittedName>
        <fullName evidence="4">NmrA/HSCARG family protein</fullName>
    </submittedName>
</protein>
<evidence type="ECO:0000313" key="4">
    <source>
        <dbReference type="EMBL" id="MCS5717659.1"/>
    </source>
</evidence>
<keyword evidence="2" id="KW-0521">NADP</keyword>
<reference evidence="4" key="1">
    <citation type="submission" date="2022-08" db="EMBL/GenBank/DDBJ databases">
        <authorList>
            <person name="Deng Y."/>
            <person name="Han X.-F."/>
            <person name="Zhang Y.-Q."/>
        </authorList>
    </citation>
    <scope>NUCLEOTIDE SEQUENCE</scope>
    <source>
        <strain evidence="4">CPCC 205763</strain>
    </source>
</reference>
<keyword evidence="5" id="KW-1185">Reference proteome</keyword>
<feature type="domain" description="NmrA-like" evidence="3">
    <location>
        <begin position="6"/>
        <end position="259"/>
    </location>
</feature>
<dbReference type="PANTHER" id="PTHR42748">
    <property type="entry name" value="NITROGEN METABOLITE REPRESSION PROTEIN NMRA FAMILY MEMBER"/>
    <property type="match status" value="1"/>
</dbReference>
<organism evidence="4 5">
    <name type="scientific">Herbiconiux aconitum</name>
    <dbReference type="NCBI Taxonomy" id="2970913"/>
    <lineage>
        <taxon>Bacteria</taxon>
        <taxon>Bacillati</taxon>
        <taxon>Actinomycetota</taxon>
        <taxon>Actinomycetes</taxon>
        <taxon>Micrococcales</taxon>
        <taxon>Microbacteriaceae</taxon>
        <taxon>Herbiconiux</taxon>
    </lineage>
</organism>
<sequence length="287" mass="29780">MDNAHHTIAVVGATGQQGGAATRALLADGFTVRAITRRVDSDAARELVDAGAEVVAADLDDPASVRAAFDGADGVFAMTTMSETGGAESPTDAETRHGTVIADAAKATGVQHLVYSSVGAAERGTGIPHFESKYRVEQYIASIGQPATIVRPVFFIENLRAEAQDGLVVLALPLPDGIPMQTVAAADIGRVASAVMLDPAWLGRSIEIAGDTRTGSEMAAAFGQAAGLPAEYQALPISVLDGNEDMLAMFSWFTEPYTYAADFAATRALDPGVQDLDAWIAASGWAV</sequence>
<evidence type="ECO:0000256" key="2">
    <source>
        <dbReference type="ARBA" id="ARBA00022857"/>
    </source>
</evidence>
<accession>A0ABT2GN63</accession>
<gene>
    <name evidence="4" type="ORF">N1027_05855</name>
</gene>
<comment type="similarity">
    <text evidence="1">Belongs to the NmrA-type oxidoreductase family.</text>
</comment>
<dbReference type="PANTHER" id="PTHR42748:SF7">
    <property type="entry name" value="NMRA LIKE REDOX SENSOR 1-RELATED"/>
    <property type="match status" value="1"/>
</dbReference>
<dbReference type="RefSeq" id="WP_259506090.1">
    <property type="nucleotide sequence ID" value="NZ_JANLCM010000001.1"/>
</dbReference>
<dbReference type="InterPro" id="IPR051164">
    <property type="entry name" value="NmrA-like_oxidored"/>
</dbReference>
<proteinExistence type="inferred from homology"/>
<dbReference type="Gene3D" id="3.40.50.720">
    <property type="entry name" value="NAD(P)-binding Rossmann-like Domain"/>
    <property type="match status" value="1"/>
</dbReference>